<evidence type="ECO:0000313" key="2">
    <source>
        <dbReference type="EMBL" id="KAK6954914.1"/>
    </source>
</evidence>
<sequence length="79" mass="8726">MSNWGNVRSEGGKAGYQGGGTSSTGTFSGPDFNNLYLQKRSTDQESLKRRESISDQYKTGFVGRMWRRWVSGPGGETRA</sequence>
<protein>
    <submittedName>
        <fullName evidence="2">Uncharacterized protein</fullName>
    </submittedName>
</protein>
<feature type="compositionally biased region" description="Gly residues" evidence="1">
    <location>
        <begin position="12"/>
        <end position="22"/>
    </location>
</feature>
<accession>A0AAX6MQY6</accession>
<evidence type="ECO:0000256" key="1">
    <source>
        <dbReference type="SAM" id="MobiDB-lite"/>
    </source>
</evidence>
<comment type="caution">
    <text evidence="2">The sequence shown here is derived from an EMBL/GenBank/DDBJ whole genome shotgun (WGS) entry which is preliminary data.</text>
</comment>
<dbReference type="EMBL" id="JBANMG010000003">
    <property type="protein sequence ID" value="KAK6954914.1"/>
    <property type="molecule type" value="Genomic_DNA"/>
</dbReference>
<reference evidence="2 3" key="1">
    <citation type="journal article" date="2024" name="Front Chem Biol">
        <title>Unveiling the potential of Daldinia eschscholtzii MFLUCC 19-0629 through bioactivity and bioinformatics studies for enhanced sustainable agriculture production.</title>
        <authorList>
            <person name="Brooks S."/>
            <person name="Weaver J.A."/>
            <person name="Klomchit A."/>
            <person name="Alharthi S.A."/>
            <person name="Onlamun T."/>
            <person name="Nurani R."/>
            <person name="Vong T.K."/>
            <person name="Alberti F."/>
            <person name="Greco C."/>
        </authorList>
    </citation>
    <scope>NUCLEOTIDE SEQUENCE [LARGE SCALE GENOMIC DNA]</scope>
    <source>
        <strain evidence="2">MFLUCC 19-0629</strain>
    </source>
</reference>
<organism evidence="2 3">
    <name type="scientific">Daldinia eschscholtzii</name>
    <dbReference type="NCBI Taxonomy" id="292717"/>
    <lineage>
        <taxon>Eukaryota</taxon>
        <taxon>Fungi</taxon>
        <taxon>Dikarya</taxon>
        <taxon>Ascomycota</taxon>
        <taxon>Pezizomycotina</taxon>
        <taxon>Sordariomycetes</taxon>
        <taxon>Xylariomycetidae</taxon>
        <taxon>Xylariales</taxon>
        <taxon>Hypoxylaceae</taxon>
        <taxon>Daldinia</taxon>
    </lineage>
</organism>
<keyword evidence="3" id="KW-1185">Reference proteome</keyword>
<evidence type="ECO:0000313" key="3">
    <source>
        <dbReference type="Proteomes" id="UP001369815"/>
    </source>
</evidence>
<name>A0AAX6MQY6_9PEZI</name>
<feature type="compositionally biased region" description="Basic and acidic residues" evidence="1">
    <location>
        <begin position="40"/>
        <end position="53"/>
    </location>
</feature>
<proteinExistence type="predicted"/>
<feature type="region of interest" description="Disordered" evidence="1">
    <location>
        <begin position="1"/>
        <end position="54"/>
    </location>
</feature>
<gene>
    <name evidence="2" type="ORF">Daesc_002543</name>
</gene>
<dbReference type="AlphaFoldDB" id="A0AAX6MQY6"/>
<dbReference type="Proteomes" id="UP001369815">
    <property type="component" value="Unassembled WGS sequence"/>
</dbReference>